<name>A0A5J5EVL8_9PEZI</name>
<keyword evidence="2" id="KW-1185">Reference proteome</keyword>
<dbReference type="Proteomes" id="UP000326924">
    <property type="component" value="Unassembled WGS sequence"/>
</dbReference>
<comment type="caution">
    <text evidence="1">The sequence shown here is derived from an EMBL/GenBank/DDBJ whole genome shotgun (WGS) entry which is preliminary data.</text>
</comment>
<dbReference type="InParanoid" id="A0A5J5EVL8"/>
<organism evidence="1 2">
    <name type="scientific">Sphaerosporella brunnea</name>
    <dbReference type="NCBI Taxonomy" id="1250544"/>
    <lineage>
        <taxon>Eukaryota</taxon>
        <taxon>Fungi</taxon>
        <taxon>Dikarya</taxon>
        <taxon>Ascomycota</taxon>
        <taxon>Pezizomycotina</taxon>
        <taxon>Pezizomycetes</taxon>
        <taxon>Pezizales</taxon>
        <taxon>Pyronemataceae</taxon>
        <taxon>Sphaerosporella</taxon>
    </lineage>
</organism>
<protein>
    <submittedName>
        <fullName evidence="1">Uncharacterized protein</fullName>
    </submittedName>
</protein>
<evidence type="ECO:0000313" key="2">
    <source>
        <dbReference type="Proteomes" id="UP000326924"/>
    </source>
</evidence>
<proteinExistence type="predicted"/>
<evidence type="ECO:0000313" key="1">
    <source>
        <dbReference type="EMBL" id="KAA8904611.1"/>
    </source>
</evidence>
<sequence length="197" mass="22133">MDDTTTKTVNIETIPVEIHLGIIAAVLQLEDDYINIAVGTHLRQLRHASPTIFRVWTVHAATLTLRVARERLAALKPYALETRRRQVRAAFRALVRYAALVLAPVLEDPMDEVLHRTRLAKNTGIACADSDIAYYAAAMVHDSIDTLDCLSPGYGPDELAWIGRRSPPPPFAQGITDTYDYHREVQRPQMEENFDSV</sequence>
<dbReference type="AlphaFoldDB" id="A0A5J5EVL8"/>
<gene>
    <name evidence="1" type="ORF">FN846DRAFT_890796</name>
</gene>
<dbReference type="EMBL" id="VXIS01000106">
    <property type="protein sequence ID" value="KAA8904611.1"/>
    <property type="molecule type" value="Genomic_DNA"/>
</dbReference>
<reference evidence="1 2" key="1">
    <citation type="submission" date="2019-09" db="EMBL/GenBank/DDBJ databases">
        <title>Draft genome of the ectomycorrhizal ascomycete Sphaerosporella brunnea.</title>
        <authorList>
            <consortium name="DOE Joint Genome Institute"/>
            <person name="Benucci G.M."/>
            <person name="Marozzi G."/>
            <person name="Antonielli L."/>
            <person name="Sanchez S."/>
            <person name="Marco P."/>
            <person name="Wang X."/>
            <person name="Falini L.B."/>
            <person name="Barry K."/>
            <person name="Haridas S."/>
            <person name="Lipzen A."/>
            <person name="Labutti K."/>
            <person name="Grigoriev I.V."/>
            <person name="Murat C."/>
            <person name="Martin F."/>
            <person name="Albertini E."/>
            <person name="Donnini D."/>
            <person name="Bonito G."/>
        </authorList>
    </citation>
    <scope>NUCLEOTIDE SEQUENCE [LARGE SCALE GENOMIC DNA]</scope>
    <source>
        <strain evidence="1 2">Sb_GMNB300</strain>
    </source>
</reference>
<accession>A0A5J5EVL8</accession>